<protein>
    <submittedName>
        <fullName evidence="5">ABC transporter ATP-binding protein</fullName>
    </submittedName>
</protein>
<evidence type="ECO:0000256" key="2">
    <source>
        <dbReference type="ARBA" id="ARBA00022741"/>
    </source>
</evidence>
<keyword evidence="1" id="KW-0813">Transport</keyword>
<keyword evidence="6" id="KW-1185">Reference proteome</keyword>
<dbReference type="InterPro" id="IPR003439">
    <property type="entry name" value="ABC_transporter-like_ATP-bd"/>
</dbReference>
<dbReference type="EMBL" id="VCPC01000002">
    <property type="protein sequence ID" value="TMV13159.1"/>
    <property type="molecule type" value="Genomic_DNA"/>
</dbReference>
<accession>A0ABY2XB79</accession>
<feature type="domain" description="ABC transporter" evidence="4">
    <location>
        <begin position="5"/>
        <end position="246"/>
    </location>
</feature>
<evidence type="ECO:0000313" key="6">
    <source>
        <dbReference type="Proteomes" id="UP001191082"/>
    </source>
</evidence>
<proteinExistence type="predicted"/>
<dbReference type="InterPro" id="IPR003593">
    <property type="entry name" value="AAA+_ATPase"/>
</dbReference>
<dbReference type="PANTHER" id="PTHR45772:SF2">
    <property type="entry name" value="ABC TRANSPORTER ATP-BINDING PROTEIN"/>
    <property type="match status" value="1"/>
</dbReference>
<organism evidence="5 6">
    <name type="scientific">Arenibacterium halophilum</name>
    <dbReference type="NCBI Taxonomy" id="2583821"/>
    <lineage>
        <taxon>Bacteria</taxon>
        <taxon>Pseudomonadati</taxon>
        <taxon>Pseudomonadota</taxon>
        <taxon>Alphaproteobacteria</taxon>
        <taxon>Rhodobacterales</taxon>
        <taxon>Paracoccaceae</taxon>
        <taxon>Arenibacterium</taxon>
    </lineage>
</organism>
<keyword evidence="3 5" id="KW-0067">ATP-binding</keyword>
<dbReference type="Gene3D" id="3.40.50.300">
    <property type="entry name" value="P-loop containing nucleotide triphosphate hydrolases"/>
    <property type="match status" value="1"/>
</dbReference>
<dbReference type="GO" id="GO:0005524">
    <property type="term" value="F:ATP binding"/>
    <property type="evidence" value="ECO:0007669"/>
    <property type="project" value="UniProtKB-KW"/>
</dbReference>
<evidence type="ECO:0000313" key="5">
    <source>
        <dbReference type="EMBL" id="TMV13159.1"/>
    </source>
</evidence>
<keyword evidence="2" id="KW-0547">Nucleotide-binding</keyword>
<dbReference type="InterPro" id="IPR027417">
    <property type="entry name" value="P-loop_NTPase"/>
</dbReference>
<evidence type="ECO:0000256" key="3">
    <source>
        <dbReference type="ARBA" id="ARBA00022840"/>
    </source>
</evidence>
<evidence type="ECO:0000256" key="1">
    <source>
        <dbReference type="ARBA" id="ARBA00022448"/>
    </source>
</evidence>
<sequence>MTHAMSCKGIGVSFGKFRALNDVNLDFPAGRVTALIGPNGAGKTTLLNVLSGILTADRGQITVGGQDVTHMAPHRRAALGIARSFQIFTIFPEMTVLENVRFARQRKHLKVALPWQLAHRMSQTRRDAMAVLDRFGLADLAQTQAANLSHGKQRALELAIVVVNEPELLLLDEPLAGVGHSEMEEFSALVGEAIQGRTAILVEHNMDMVMGISDQIVVLLGGEVLAKGTPSDIRSDPRVRDAYLGEATC</sequence>
<dbReference type="InterPro" id="IPR051120">
    <property type="entry name" value="ABC_AA/LPS_Transport"/>
</dbReference>
<dbReference type="Pfam" id="PF12399">
    <property type="entry name" value="BCA_ABC_TP_C"/>
    <property type="match status" value="1"/>
</dbReference>
<reference evidence="5 6" key="1">
    <citation type="submission" date="2019-05" db="EMBL/GenBank/DDBJ databases">
        <title>Marivita sp. nov. isolated from sea sediment.</title>
        <authorList>
            <person name="Kim W."/>
        </authorList>
    </citation>
    <scope>NUCLEOTIDE SEQUENCE [LARGE SCALE GENOMIC DNA]</scope>
    <source>
        <strain evidence="5 6">CAU 1492</strain>
    </source>
</reference>
<dbReference type="InterPro" id="IPR032823">
    <property type="entry name" value="BCA_ABC_TP_C"/>
</dbReference>
<name>A0ABY2XB79_9RHOB</name>
<dbReference type="Proteomes" id="UP001191082">
    <property type="component" value="Unassembled WGS sequence"/>
</dbReference>
<dbReference type="RefSeq" id="WP_138863715.1">
    <property type="nucleotide sequence ID" value="NZ_VCPC01000002.1"/>
</dbReference>
<dbReference type="Pfam" id="PF00005">
    <property type="entry name" value="ABC_tran"/>
    <property type="match status" value="1"/>
</dbReference>
<comment type="caution">
    <text evidence="5">The sequence shown here is derived from an EMBL/GenBank/DDBJ whole genome shotgun (WGS) entry which is preliminary data.</text>
</comment>
<dbReference type="PANTHER" id="PTHR45772">
    <property type="entry name" value="CONSERVED COMPONENT OF ABC TRANSPORTER FOR NATURAL AMINO ACIDS-RELATED"/>
    <property type="match status" value="1"/>
</dbReference>
<dbReference type="PROSITE" id="PS50893">
    <property type="entry name" value="ABC_TRANSPORTER_2"/>
    <property type="match status" value="1"/>
</dbReference>
<dbReference type="CDD" id="cd03219">
    <property type="entry name" value="ABC_Mj1267_LivG_branched"/>
    <property type="match status" value="1"/>
</dbReference>
<gene>
    <name evidence="5" type="ORF">FGK64_10360</name>
</gene>
<dbReference type="SUPFAM" id="SSF52540">
    <property type="entry name" value="P-loop containing nucleoside triphosphate hydrolases"/>
    <property type="match status" value="1"/>
</dbReference>
<dbReference type="SMART" id="SM00382">
    <property type="entry name" value="AAA"/>
    <property type="match status" value="1"/>
</dbReference>
<evidence type="ECO:0000259" key="4">
    <source>
        <dbReference type="PROSITE" id="PS50893"/>
    </source>
</evidence>